<evidence type="ECO:0008006" key="7">
    <source>
        <dbReference type="Google" id="ProtNLM"/>
    </source>
</evidence>
<reference evidence="5 6" key="1">
    <citation type="journal article" date="2024" name="Plant Biotechnol. J.">
        <title>Dendrobium thyrsiflorum genome and its molecular insights into genes involved in important horticultural traits.</title>
        <authorList>
            <person name="Chen B."/>
            <person name="Wang J.Y."/>
            <person name="Zheng P.J."/>
            <person name="Li K.L."/>
            <person name="Liang Y.M."/>
            <person name="Chen X.F."/>
            <person name="Zhang C."/>
            <person name="Zhao X."/>
            <person name="He X."/>
            <person name="Zhang G.Q."/>
            <person name="Liu Z.J."/>
            <person name="Xu Q."/>
        </authorList>
    </citation>
    <scope>NUCLEOTIDE SEQUENCE [LARGE SCALE GENOMIC DNA]</scope>
    <source>
        <strain evidence="5">GZMU011</strain>
    </source>
</reference>
<dbReference type="PANTHER" id="PTHR46634">
    <property type="entry name" value="M REDUCTASE II SUBUNIT GAMMA, PUTATIVE (DUF3741)-RELATED"/>
    <property type="match status" value="1"/>
</dbReference>
<dbReference type="InterPro" id="IPR032795">
    <property type="entry name" value="DUF3741-assoc"/>
</dbReference>
<feature type="domain" description="DUF3741" evidence="2">
    <location>
        <begin position="181"/>
        <end position="224"/>
    </location>
</feature>
<feature type="domain" description="DUF4378" evidence="3">
    <location>
        <begin position="754"/>
        <end position="920"/>
    </location>
</feature>
<organism evidence="5 6">
    <name type="scientific">Dendrobium thyrsiflorum</name>
    <name type="common">Pinecone-like raceme dendrobium</name>
    <name type="synonym">Orchid</name>
    <dbReference type="NCBI Taxonomy" id="117978"/>
    <lineage>
        <taxon>Eukaryota</taxon>
        <taxon>Viridiplantae</taxon>
        <taxon>Streptophyta</taxon>
        <taxon>Embryophyta</taxon>
        <taxon>Tracheophyta</taxon>
        <taxon>Spermatophyta</taxon>
        <taxon>Magnoliopsida</taxon>
        <taxon>Liliopsida</taxon>
        <taxon>Asparagales</taxon>
        <taxon>Orchidaceae</taxon>
        <taxon>Epidendroideae</taxon>
        <taxon>Malaxideae</taxon>
        <taxon>Dendrobiinae</taxon>
        <taxon>Dendrobium</taxon>
    </lineage>
</organism>
<feature type="region of interest" description="Disordered" evidence="1">
    <location>
        <begin position="591"/>
        <end position="620"/>
    </location>
</feature>
<sequence length="931" mass="104930">MFDVSIGVVRTKLLTDKAQGEGYPVRKDQPDFVKKAINIIGSQLWKRAGRRLGETSMKMLIAQEMSTAIELKEKPPSIVAKLMGLNSLPVQQKLPACRRNLQETDSHHCPSRALQDHRQQQESNFNQMKYRSDLHIHEKKYKDVHEVKHQLSSNDQMGNENLHHRDYHGNLTEKRMALVHQKFIEAKRLATNERLLQSKEFKDALDVLNSNKDLFLKLLEDPNSLFSNQLKDLHQTTSLGTQTKCITVLKPTTSIDVDHEKCARKNRCTGSEEIRDIAGDDLSSCFFLPKAEAVSPPTRIVVLKAVSAMPHEGQTNLVSHISLPVRGSRNISGNLRIDEDIRSSEATNKIIHKLPKDSKRTQKDEYRRSSVLSNGYVADESSPSRSETDYREGGSDCSDSELVTPTSQNSWVHMRSDSPGSLSSFSHASHSLESSVGREAKKRLSERWESVTSNDINHEQENFRNNSSTLGEMLAIPELKKEEEGTDNLAISPLVSCGQRQDVSMTSRCSPSDMMQESIEDSPKNFMSSGSLPDSPFYESIRENEKNSLSLSRKSFLLIKTPEMKNERSSFKEKVSGLFFSGMKKLVRVKPNLSTSSPDDRLHSASSSGIKNGQPKPSLDRIYDEHASKTSEDKFTKFLSPISVSDTEKHGNASLKGNRSVEKLWKSEVSRENSNLPSHFSVSERPFQEDFLSNASHSSQRAITANPQALSRSPLISSVSRSSTLENTHFENSLSNSLKLFRLFSKEDEEHERLDFISKLLSSSNIANERSSALLAKSYSLDSPLDPVMLDEFLDRKGEEAKCRERRSNQRLYFDCVNGALKDICCCALVNAYPWSTTATRTQNHAKTNQTVTDEVWCRLKVCFSEEENCNSSKAENSKQYLDYLVKKEVAGSGLAESMWLEMDELSKEIGEKVLEELFDDTLADLSSRFL</sequence>
<feature type="compositionally biased region" description="Basic and acidic residues" evidence="1">
    <location>
        <begin position="354"/>
        <end position="368"/>
    </location>
</feature>
<dbReference type="InterPro" id="IPR025486">
    <property type="entry name" value="DUF4378"/>
</dbReference>
<protein>
    <recommendedName>
        <fullName evidence="7">DUF4378 domain-containing protein</fullName>
    </recommendedName>
</protein>
<keyword evidence="6" id="KW-1185">Reference proteome</keyword>
<comment type="caution">
    <text evidence="5">The sequence shown here is derived from an EMBL/GenBank/DDBJ whole genome shotgun (WGS) entry which is preliminary data.</text>
</comment>
<feature type="compositionally biased region" description="Low complexity" evidence="1">
    <location>
        <begin position="418"/>
        <end position="435"/>
    </location>
</feature>
<dbReference type="Pfam" id="PF14309">
    <property type="entry name" value="DUF4378"/>
    <property type="match status" value="1"/>
</dbReference>
<feature type="region of interest" description="Disordered" evidence="1">
    <location>
        <begin position="352"/>
        <end position="440"/>
    </location>
</feature>
<evidence type="ECO:0000259" key="3">
    <source>
        <dbReference type="Pfam" id="PF14309"/>
    </source>
</evidence>
<dbReference type="AlphaFoldDB" id="A0ABD0V0K0"/>
<dbReference type="PANTHER" id="PTHR46634:SF3">
    <property type="entry name" value="M REDUCTASE II SUBUNIT GAMMA, PUTATIVE (DUF3741)-RELATED"/>
    <property type="match status" value="1"/>
</dbReference>
<accession>A0ABD0V0K0</accession>
<evidence type="ECO:0000313" key="6">
    <source>
        <dbReference type="Proteomes" id="UP001552299"/>
    </source>
</evidence>
<gene>
    <name evidence="5" type="ORF">M5K25_010342</name>
</gene>
<proteinExistence type="predicted"/>
<evidence type="ECO:0000259" key="4">
    <source>
        <dbReference type="Pfam" id="PF14383"/>
    </source>
</evidence>
<dbReference type="Pfam" id="PF14383">
    <property type="entry name" value="VARLMGL"/>
    <property type="match status" value="1"/>
</dbReference>
<evidence type="ECO:0000313" key="5">
    <source>
        <dbReference type="EMBL" id="KAL0918338.1"/>
    </source>
</evidence>
<dbReference type="EMBL" id="JANQDX010000009">
    <property type="protein sequence ID" value="KAL0918338.1"/>
    <property type="molecule type" value="Genomic_DNA"/>
</dbReference>
<feature type="region of interest" description="Disordered" evidence="1">
    <location>
        <begin position="507"/>
        <end position="531"/>
    </location>
</feature>
<dbReference type="InterPro" id="IPR022212">
    <property type="entry name" value="DUF3741"/>
</dbReference>
<dbReference type="Pfam" id="PF12552">
    <property type="entry name" value="DUF3741"/>
    <property type="match status" value="1"/>
</dbReference>
<evidence type="ECO:0000259" key="2">
    <source>
        <dbReference type="Pfam" id="PF12552"/>
    </source>
</evidence>
<name>A0ABD0V0K0_DENTH</name>
<dbReference type="Proteomes" id="UP001552299">
    <property type="component" value="Unassembled WGS sequence"/>
</dbReference>
<feature type="domain" description="DUF3741" evidence="4">
    <location>
        <begin position="74"/>
        <end position="92"/>
    </location>
</feature>
<feature type="compositionally biased region" description="Polar residues" evidence="1">
    <location>
        <begin position="401"/>
        <end position="411"/>
    </location>
</feature>
<evidence type="ECO:0000256" key="1">
    <source>
        <dbReference type="SAM" id="MobiDB-lite"/>
    </source>
</evidence>